<organism evidence="9 10">
    <name type="scientific">Longibacter salinarum</name>
    <dbReference type="NCBI Taxonomy" id="1850348"/>
    <lineage>
        <taxon>Bacteria</taxon>
        <taxon>Pseudomonadati</taxon>
        <taxon>Rhodothermota</taxon>
        <taxon>Rhodothermia</taxon>
        <taxon>Rhodothermales</taxon>
        <taxon>Salisaetaceae</taxon>
        <taxon>Longibacter</taxon>
    </lineage>
</organism>
<feature type="active site" description="Proton donor/acceptor" evidence="7">
    <location>
        <position position="190"/>
    </location>
</feature>
<keyword evidence="10" id="KW-1185">Reference proteome</keyword>
<dbReference type="AlphaFoldDB" id="A0A2A8D3F4"/>
<dbReference type="InterPro" id="IPR029045">
    <property type="entry name" value="ClpP/crotonase-like_dom_sf"/>
</dbReference>
<evidence type="ECO:0000256" key="1">
    <source>
        <dbReference type="ARBA" id="ARBA00004370"/>
    </source>
</evidence>
<dbReference type="EMBL" id="PDEQ01000001">
    <property type="protein sequence ID" value="PEN15333.1"/>
    <property type="molecule type" value="Genomic_DNA"/>
</dbReference>
<evidence type="ECO:0000256" key="4">
    <source>
        <dbReference type="ARBA" id="ARBA00022801"/>
    </source>
</evidence>
<evidence type="ECO:0000259" key="8">
    <source>
        <dbReference type="Pfam" id="PF01343"/>
    </source>
</evidence>
<dbReference type="InterPro" id="IPR047272">
    <property type="entry name" value="S49_SppA_C"/>
</dbReference>
<evidence type="ECO:0000256" key="5">
    <source>
        <dbReference type="ARBA" id="ARBA00022825"/>
    </source>
</evidence>
<dbReference type="InterPro" id="IPR004634">
    <property type="entry name" value="Pept_S49_pIV"/>
</dbReference>
<keyword evidence="3" id="KW-0645">Protease</keyword>
<dbReference type="InterPro" id="IPR047217">
    <property type="entry name" value="S49_SppA_67K_type_N"/>
</dbReference>
<keyword evidence="6" id="KW-0472">Membrane</keyword>
<dbReference type="RefSeq" id="WP_098074231.1">
    <property type="nucleotide sequence ID" value="NZ_PDEQ01000001.1"/>
</dbReference>
<evidence type="ECO:0000313" key="9">
    <source>
        <dbReference type="EMBL" id="PEN15333.1"/>
    </source>
</evidence>
<dbReference type="PIRSF" id="PIRSF001217">
    <property type="entry name" value="Protease_4_SppA"/>
    <property type="match status" value="1"/>
</dbReference>
<feature type="domain" description="Peptidase S49" evidence="8">
    <location>
        <begin position="377"/>
        <end position="523"/>
    </location>
</feature>
<dbReference type="InterPro" id="IPR004635">
    <property type="entry name" value="Pept_S49_SppA"/>
</dbReference>
<keyword evidence="5" id="KW-0720">Serine protease</keyword>
<comment type="subcellular location">
    <subcellularLocation>
        <location evidence="1">Membrane</location>
    </subcellularLocation>
</comment>
<dbReference type="GO" id="GO:0006465">
    <property type="term" value="P:signal peptide processing"/>
    <property type="evidence" value="ECO:0007669"/>
    <property type="project" value="InterPro"/>
</dbReference>
<comment type="similarity">
    <text evidence="2">Belongs to the peptidase S49 family.</text>
</comment>
<dbReference type="Gene3D" id="6.20.330.10">
    <property type="match status" value="1"/>
</dbReference>
<dbReference type="GO" id="GO:0008236">
    <property type="term" value="F:serine-type peptidase activity"/>
    <property type="evidence" value="ECO:0007669"/>
    <property type="project" value="UniProtKB-KW"/>
</dbReference>
<reference evidence="9 10" key="1">
    <citation type="submission" date="2017-10" db="EMBL/GenBank/DDBJ databases">
        <title>Draft genome of Longibacter Salinarum.</title>
        <authorList>
            <person name="Goh K.M."/>
            <person name="Shamsir M.S."/>
            <person name="Lim S.W."/>
        </authorList>
    </citation>
    <scope>NUCLEOTIDE SEQUENCE [LARGE SCALE GENOMIC DNA]</scope>
    <source>
        <strain evidence="9 10">KCTC 52045</strain>
    </source>
</reference>
<dbReference type="NCBIfam" id="TIGR00705">
    <property type="entry name" value="SppA_67K"/>
    <property type="match status" value="1"/>
</dbReference>
<evidence type="ECO:0000256" key="6">
    <source>
        <dbReference type="ARBA" id="ARBA00023136"/>
    </source>
</evidence>
<name>A0A2A8D3F4_9BACT</name>
<evidence type="ECO:0000256" key="2">
    <source>
        <dbReference type="ARBA" id="ARBA00008683"/>
    </source>
</evidence>
<feature type="domain" description="Peptidase S49" evidence="8">
    <location>
        <begin position="120"/>
        <end position="271"/>
    </location>
</feature>
<dbReference type="InterPro" id="IPR002142">
    <property type="entry name" value="Peptidase_S49"/>
</dbReference>
<dbReference type="Proteomes" id="UP000220102">
    <property type="component" value="Unassembled WGS sequence"/>
</dbReference>
<feature type="active site" description="Nucleophile" evidence="7">
    <location>
        <position position="393"/>
    </location>
</feature>
<sequence>MRFLSTLAASVLGTLIAVGALLLFVFFFIFAISLSADTTPQVQRSTILTLDIQGPIPERVSKDPFTRAIADQPKYDVSDVLSALSKAEKDDRISGLWIRLKGTQASWATLEQIRNAITAFRDSGKPVIASSGDFGMIEKDYFLASAADSIYAGPVTAFEFNGFYLPQTFFKGTLDKLGIEPKVVRAGQYKSAIETFTRNDLSEENEEQLQAIIDTQYDVFLNAIADSRSIDEQRLRDIASTDAPMDVRPAKDLGMIDDVRYTDEVVDVLRGIVGVSPSDDVRMMGIDDYARVPSSDVGLETTGDGRVAVIYGTGQIVPGDDDGGAFGSSGMMASDPIIEAFENARENESIKAIVFRVDSPGGSAAASEAIWRAVKRTKEVKPVIVSMGNLAASGGYYVAAPADTIVASPSTITGSIGVFGLLFNVEGLLTDKLGVGLDNVSTSDLADMYSPFSDFSEQERTLLASSIDRTYQTFLQRVAEGRKMSVEAVDSVAQGRVWTGRDAQEAGLVDVLGGLSEAVRIAGEKGGLGEGPYAVQTLPRQKTFFEKLNEDLSSQAARVYFDQTASDLERQMQAKRDRIRYYLSQSGTVQAVLPYEIDIQ</sequence>
<proteinExistence type="inferred from homology"/>
<dbReference type="SUPFAM" id="SSF52096">
    <property type="entry name" value="ClpP/crotonase"/>
    <property type="match status" value="2"/>
</dbReference>
<evidence type="ECO:0000256" key="3">
    <source>
        <dbReference type="ARBA" id="ARBA00022670"/>
    </source>
</evidence>
<dbReference type="PANTHER" id="PTHR33209">
    <property type="entry name" value="PROTEASE 4"/>
    <property type="match status" value="1"/>
</dbReference>
<evidence type="ECO:0000256" key="7">
    <source>
        <dbReference type="PIRSR" id="PIRSR001217-1"/>
    </source>
</evidence>
<dbReference type="CDD" id="cd07023">
    <property type="entry name" value="S49_Sppa_N_C"/>
    <property type="match status" value="1"/>
</dbReference>
<accession>A0A2A8D3F4</accession>
<keyword evidence="4" id="KW-0378">Hydrolase</keyword>
<gene>
    <name evidence="9" type="primary">sppA</name>
    <name evidence="9" type="ORF">CRI94_03380</name>
</gene>
<protein>
    <submittedName>
        <fullName evidence="9">Signal peptide peptidase SppA</fullName>
    </submittedName>
</protein>
<dbReference type="NCBIfam" id="TIGR00706">
    <property type="entry name" value="SppA_dom"/>
    <property type="match status" value="1"/>
</dbReference>
<dbReference type="OrthoDB" id="9764363at2"/>
<dbReference type="CDD" id="cd07018">
    <property type="entry name" value="S49_SppA_67K_type"/>
    <property type="match status" value="1"/>
</dbReference>
<dbReference type="PANTHER" id="PTHR33209:SF1">
    <property type="entry name" value="PEPTIDASE S49 DOMAIN-CONTAINING PROTEIN"/>
    <property type="match status" value="1"/>
</dbReference>
<evidence type="ECO:0000313" key="10">
    <source>
        <dbReference type="Proteomes" id="UP000220102"/>
    </source>
</evidence>
<dbReference type="Pfam" id="PF01343">
    <property type="entry name" value="Peptidase_S49"/>
    <property type="match status" value="2"/>
</dbReference>
<comment type="caution">
    <text evidence="9">The sequence shown here is derived from an EMBL/GenBank/DDBJ whole genome shotgun (WGS) entry which is preliminary data.</text>
</comment>
<dbReference type="Gene3D" id="3.90.226.10">
    <property type="entry name" value="2-enoyl-CoA Hydratase, Chain A, domain 1"/>
    <property type="match status" value="3"/>
</dbReference>
<dbReference type="GO" id="GO:0016020">
    <property type="term" value="C:membrane"/>
    <property type="evidence" value="ECO:0007669"/>
    <property type="project" value="UniProtKB-SubCell"/>
</dbReference>